<dbReference type="Pfam" id="PF01753">
    <property type="entry name" value="zf-MYND"/>
    <property type="match status" value="1"/>
</dbReference>
<keyword evidence="3" id="KW-0862">Zinc</keyword>
<dbReference type="Gene3D" id="6.10.140.2220">
    <property type="match status" value="1"/>
</dbReference>
<dbReference type="AlphaFoldDB" id="A0A4Y7PWE0"/>
<feature type="domain" description="MYND-type" evidence="5">
    <location>
        <begin position="31"/>
        <end position="79"/>
    </location>
</feature>
<keyword evidence="2 4" id="KW-0863">Zinc-finger</keyword>
<dbReference type="EMBL" id="ML170194">
    <property type="protein sequence ID" value="TDL19724.1"/>
    <property type="molecule type" value="Genomic_DNA"/>
</dbReference>
<protein>
    <recommendedName>
        <fullName evidence="5">MYND-type domain-containing protein</fullName>
    </recommendedName>
</protein>
<dbReference type="OrthoDB" id="432970at2759"/>
<keyword evidence="7" id="KW-1185">Reference proteome</keyword>
<dbReference type="PANTHER" id="PTHR47570:SF1">
    <property type="entry name" value="ZINC ION BINDING PROTEIN"/>
    <property type="match status" value="1"/>
</dbReference>
<dbReference type="VEuPathDB" id="FungiDB:BD410DRAFT_751899"/>
<dbReference type="InterPro" id="IPR002893">
    <property type="entry name" value="Znf_MYND"/>
</dbReference>
<dbReference type="PROSITE" id="PS50865">
    <property type="entry name" value="ZF_MYND_2"/>
    <property type="match status" value="1"/>
</dbReference>
<dbReference type="Pfam" id="PF20179">
    <property type="entry name" value="MSS51_C"/>
    <property type="match status" value="1"/>
</dbReference>
<dbReference type="SUPFAM" id="SSF144232">
    <property type="entry name" value="HIT/MYND zinc finger-like"/>
    <property type="match status" value="1"/>
</dbReference>
<dbReference type="InterPro" id="IPR046824">
    <property type="entry name" value="Mss51-like_C"/>
</dbReference>
<dbReference type="GO" id="GO:0008270">
    <property type="term" value="F:zinc ion binding"/>
    <property type="evidence" value="ECO:0007669"/>
    <property type="project" value="UniProtKB-KW"/>
</dbReference>
<evidence type="ECO:0000256" key="1">
    <source>
        <dbReference type="ARBA" id="ARBA00022723"/>
    </source>
</evidence>
<proteinExistence type="predicted"/>
<evidence type="ECO:0000259" key="5">
    <source>
        <dbReference type="PROSITE" id="PS50865"/>
    </source>
</evidence>
<accession>A0A4Y7PWE0</accession>
<name>A0A4Y7PWE0_9AGAM</name>
<gene>
    <name evidence="6" type="ORF">BD410DRAFT_751899</name>
</gene>
<keyword evidence="1" id="KW-0479">Metal-binding</keyword>
<evidence type="ECO:0000256" key="3">
    <source>
        <dbReference type="ARBA" id="ARBA00022833"/>
    </source>
</evidence>
<sequence length="453" mass="50393">MTQDHAPFYEAARLLKKGKSLDGVIQTKTLCFMCKQPAKKPVQCSACKGVKYCGAACAKAEWNNRHVMGGVIRGHKEECAKMKEFMLEAQDVRDILLQFPWGRFESDGRFYLELALAMRNLLGKGQSYGWWTQEDQARAGARVAPLFEQTSGGWGSSLLKPAHLGEKDGWKLPIDEIPWLKFDDVKPPPFPPNFEQNWTSYYGWRGLPLKSPAALLLHWPLTVYRLLYLLGFASPQATADKRRTIVIHYVGAEIELNFLPIFGELTLFFPNTDLELVMFGPRAFELVTTSRPPSLSAKPYPYLYRAPEKCGSGSIRIRLADSGPFWDASCAKTPPDAIVGLNAGMSSYEPWFTVFAASRALSIPFAVTDYTRQSFLEDENSFHMMGLRAVNGTELGQLLGTKGISVMAKALEKPCECALNPFMRPGPKTPLLINLPAGINGFTCVVTPRALPP</sequence>
<dbReference type="PANTHER" id="PTHR47570">
    <property type="entry name" value="ZINC ION BINDING PROTEIN"/>
    <property type="match status" value="1"/>
</dbReference>
<reference evidence="6 7" key="1">
    <citation type="submission" date="2018-06" db="EMBL/GenBank/DDBJ databases">
        <title>A transcriptomic atlas of mushroom development highlights an independent origin of complex multicellularity.</title>
        <authorList>
            <consortium name="DOE Joint Genome Institute"/>
            <person name="Krizsan K."/>
            <person name="Almasi E."/>
            <person name="Merenyi Z."/>
            <person name="Sahu N."/>
            <person name="Viragh M."/>
            <person name="Koszo T."/>
            <person name="Mondo S."/>
            <person name="Kiss B."/>
            <person name="Balint B."/>
            <person name="Kues U."/>
            <person name="Barry K."/>
            <person name="Hegedus J.C."/>
            <person name="Henrissat B."/>
            <person name="Johnson J."/>
            <person name="Lipzen A."/>
            <person name="Ohm R."/>
            <person name="Nagy I."/>
            <person name="Pangilinan J."/>
            <person name="Yan J."/>
            <person name="Xiong Y."/>
            <person name="Grigoriev I.V."/>
            <person name="Hibbett D.S."/>
            <person name="Nagy L.G."/>
        </authorList>
    </citation>
    <scope>NUCLEOTIDE SEQUENCE [LARGE SCALE GENOMIC DNA]</scope>
    <source>
        <strain evidence="6 7">SZMC22713</strain>
    </source>
</reference>
<evidence type="ECO:0000313" key="6">
    <source>
        <dbReference type="EMBL" id="TDL19724.1"/>
    </source>
</evidence>
<evidence type="ECO:0000256" key="2">
    <source>
        <dbReference type="ARBA" id="ARBA00022771"/>
    </source>
</evidence>
<evidence type="ECO:0000313" key="7">
    <source>
        <dbReference type="Proteomes" id="UP000294933"/>
    </source>
</evidence>
<dbReference type="STRING" id="50990.A0A4Y7PWE0"/>
<evidence type="ECO:0000256" key="4">
    <source>
        <dbReference type="PROSITE-ProRule" id="PRU00134"/>
    </source>
</evidence>
<organism evidence="6 7">
    <name type="scientific">Rickenella mellea</name>
    <dbReference type="NCBI Taxonomy" id="50990"/>
    <lineage>
        <taxon>Eukaryota</taxon>
        <taxon>Fungi</taxon>
        <taxon>Dikarya</taxon>
        <taxon>Basidiomycota</taxon>
        <taxon>Agaricomycotina</taxon>
        <taxon>Agaricomycetes</taxon>
        <taxon>Hymenochaetales</taxon>
        <taxon>Rickenellaceae</taxon>
        <taxon>Rickenella</taxon>
    </lineage>
</organism>
<dbReference type="Proteomes" id="UP000294933">
    <property type="component" value="Unassembled WGS sequence"/>
</dbReference>